<evidence type="ECO:0000313" key="8">
    <source>
        <dbReference type="Proteomes" id="UP001204439"/>
    </source>
</evidence>
<organism evidence="7 8">
    <name type="scientific">Epilithonimonas ginsengisoli</name>
    <dbReference type="NCBI Taxonomy" id="1245592"/>
    <lineage>
        <taxon>Bacteria</taxon>
        <taxon>Pseudomonadati</taxon>
        <taxon>Bacteroidota</taxon>
        <taxon>Flavobacteriia</taxon>
        <taxon>Flavobacteriales</taxon>
        <taxon>Weeksellaceae</taxon>
        <taxon>Chryseobacterium group</taxon>
        <taxon>Epilithonimonas</taxon>
    </lineage>
</organism>
<accession>A0ABU4JEP6</accession>
<dbReference type="PANTHER" id="PTHR30250">
    <property type="entry name" value="PST FAMILY PREDICTED COLANIC ACID TRANSPORTER"/>
    <property type="match status" value="1"/>
</dbReference>
<keyword evidence="2" id="KW-1003">Cell membrane</keyword>
<evidence type="ECO:0000256" key="5">
    <source>
        <dbReference type="ARBA" id="ARBA00023136"/>
    </source>
</evidence>
<gene>
    <name evidence="7" type="ORF">NG800_004435</name>
</gene>
<feature type="transmembrane region" description="Helical" evidence="6">
    <location>
        <begin position="120"/>
        <end position="137"/>
    </location>
</feature>
<sequence length="415" mass="46874">MGNLSDFIRNFFKNKGHFVFGSLLIAKICGFIGSVAIIRLLPENDFGLISIVASLSAIFLAFSGFGSQQILLRYGSISKTTEEKNKLSSYLLKYGFYYQLVLSLIFLLSSFFYLDKFEKVIILFLAFSVRLIGFFFYNHIQSQLRINGKNKEFAKLNNVVNVFGLVATLVLTYFMGLIGYLLAITIMPFIALFWFKTIDFSKKTTLPGLSKKEIWKYGFFTAGTAVLGDALFSLDIILMGFLMTESAVADYKTAILIPANLTFIALTFMQSDFPELARNHKDKKYLKYYISNYYKIFIPLCLVLFILFYFLKDFIVTMIFGERYQGIETSFLILTAAFLLNMILRNLYGNLLSAVGKMAYNTIISGAALIILLGSAIFLVPKFGVEGMAIAQSLTLFITGLLLMGGFLSYYRKLS</sequence>
<keyword evidence="8" id="KW-1185">Reference proteome</keyword>
<keyword evidence="4 6" id="KW-1133">Transmembrane helix</keyword>
<feature type="transmembrane region" description="Helical" evidence="6">
    <location>
        <begin position="360"/>
        <end position="383"/>
    </location>
</feature>
<dbReference type="Pfam" id="PF13440">
    <property type="entry name" value="Polysacc_synt_3"/>
    <property type="match status" value="1"/>
</dbReference>
<feature type="transmembrane region" description="Helical" evidence="6">
    <location>
        <begin position="94"/>
        <end position="114"/>
    </location>
</feature>
<feature type="transmembrane region" description="Helical" evidence="6">
    <location>
        <begin position="389"/>
        <end position="411"/>
    </location>
</feature>
<feature type="transmembrane region" description="Helical" evidence="6">
    <location>
        <begin position="46"/>
        <end position="65"/>
    </location>
</feature>
<reference evidence="7 8" key="1">
    <citation type="submission" date="2023-11" db="EMBL/GenBank/DDBJ databases">
        <title>First isolation, identification, and characterization of non-pathogenic Epilithonimonas ginsengisoli isolated from diseased farmed rainbow trout (Oncorhynchus mykiss) in Chile.</title>
        <authorList>
            <person name="Miranda C.D."/>
            <person name="Irgang R."/>
            <person name="Concha C."/>
            <person name="Rojas R."/>
            <person name="Avendano R."/>
        </authorList>
    </citation>
    <scope>NUCLEOTIDE SEQUENCE [LARGE SCALE GENOMIC DNA]</scope>
    <source>
        <strain evidence="7 8">FP99</strain>
    </source>
</reference>
<comment type="subcellular location">
    <subcellularLocation>
        <location evidence="1">Cell membrane</location>
        <topology evidence="1">Multi-pass membrane protein</topology>
    </subcellularLocation>
</comment>
<evidence type="ECO:0000256" key="2">
    <source>
        <dbReference type="ARBA" id="ARBA00022475"/>
    </source>
</evidence>
<keyword evidence="3 6" id="KW-0812">Transmembrane</keyword>
<name>A0ABU4JEP6_9FLAO</name>
<evidence type="ECO:0000256" key="1">
    <source>
        <dbReference type="ARBA" id="ARBA00004651"/>
    </source>
</evidence>
<evidence type="ECO:0000256" key="3">
    <source>
        <dbReference type="ARBA" id="ARBA00022692"/>
    </source>
</evidence>
<proteinExistence type="predicted"/>
<feature type="transmembrane region" description="Helical" evidence="6">
    <location>
        <begin position="331"/>
        <end position="348"/>
    </location>
</feature>
<evidence type="ECO:0000256" key="6">
    <source>
        <dbReference type="SAM" id="Phobius"/>
    </source>
</evidence>
<dbReference type="EMBL" id="JAMXLT020000005">
    <property type="protein sequence ID" value="MDW8548145.1"/>
    <property type="molecule type" value="Genomic_DNA"/>
</dbReference>
<feature type="transmembrane region" description="Helical" evidence="6">
    <location>
        <begin position="219"/>
        <end position="243"/>
    </location>
</feature>
<feature type="transmembrane region" description="Helical" evidence="6">
    <location>
        <begin position="255"/>
        <end position="273"/>
    </location>
</feature>
<feature type="transmembrane region" description="Helical" evidence="6">
    <location>
        <begin position="180"/>
        <end position="198"/>
    </location>
</feature>
<comment type="caution">
    <text evidence="7">The sequence shown here is derived from an EMBL/GenBank/DDBJ whole genome shotgun (WGS) entry which is preliminary data.</text>
</comment>
<evidence type="ECO:0000256" key="4">
    <source>
        <dbReference type="ARBA" id="ARBA00022989"/>
    </source>
</evidence>
<dbReference type="Proteomes" id="UP001204439">
    <property type="component" value="Unassembled WGS sequence"/>
</dbReference>
<feature type="transmembrane region" description="Helical" evidence="6">
    <location>
        <begin position="18"/>
        <end position="40"/>
    </location>
</feature>
<dbReference type="RefSeq" id="WP_165596633.1">
    <property type="nucleotide sequence ID" value="NZ_JAMXLT020000005.1"/>
</dbReference>
<feature type="transmembrane region" description="Helical" evidence="6">
    <location>
        <begin position="293"/>
        <end position="311"/>
    </location>
</feature>
<dbReference type="InterPro" id="IPR050833">
    <property type="entry name" value="Poly_Biosynth_Transport"/>
</dbReference>
<dbReference type="PANTHER" id="PTHR30250:SF11">
    <property type="entry name" value="O-ANTIGEN TRANSPORTER-RELATED"/>
    <property type="match status" value="1"/>
</dbReference>
<keyword evidence="5 6" id="KW-0472">Membrane</keyword>
<evidence type="ECO:0000313" key="7">
    <source>
        <dbReference type="EMBL" id="MDW8548145.1"/>
    </source>
</evidence>
<protein>
    <submittedName>
        <fullName evidence="7">Oligosaccharide flippase family protein</fullName>
    </submittedName>
</protein>